<dbReference type="AlphaFoldDB" id="A0A8J1TN23"/>
<comment type="caution">
    <text evidence="4">The sequence shown here is derived from an EMBL/GenBank/DDBJ whole genome shotgun (WGS) entry which is preliminary data.</text>
</comment>
<protein>
    <submittedName>
        <fullName evidence="4">Uncharacterized protein</fullName>
    </submittedName>
</protein>
<dbReference type="SUPFAM" id="SSF63825">
    <property type="entry name" value="YWTD domain"/>
    <property type="match status" value="1"/>
</dbReference>
<accession>A0A8J1TN23</accession>
<comment type="caution">
    <text evidence="3">Lacks conserved residue(s) required for the propagation of feature annotation.</text>
</comment>
<name>A0A8J1TN23_OWEFU</name>
<dbReference type="InterPro" id="IPR050605">
    <property type="entry name" value="Olfactomedin-like_domain"/>
</dbReference>
<dbReference type="GO" id="GO:0007165">
    <property type="term" value="P:signal transduction"/>
    <property type="evidence" value="ECO:0007669"/>
    <property type="project" value="TreeGrafter"/>
</dbReference>
<dbReference type="PROSITE" id="PS51132">
    <property type="entry name" value="OLF"/>
    <property type="match status" value="1"/>
</dbReference>
<organism evidence="4 5">
    <name type="scientific">Owenia fusiformis</name>
    <name type="common">Polychaete worm</name>
    <dbReference type="NCBI Taxonomy" id="6347"/>
    <lineage>
        <taxon>Eukaryota</taxon>
        <taxon>Metazoa</taxon>
        <taxon>Spiralia</taxon>
        <taxon>Lophotrochozoa</taxon>
        <taxon>Annelida</taxon>
        <taxon>Polychaeta</taxon>
        <taxon>Sedentaria</taxon>
        <taxon>Canalipalpata</taxon>
        <taxon>Sabellida</taxon>
        <taxon>Oweniida</taxon>
        <taxon>Oweniidae</taxon>
        <taxon>Owenia</taxon>
    </lineage>
</organism>
<evidence type="ECO:0000256" key="2">
    <source>
        <dbReference type="ARBA" id="ARBA00022525"/>
    </source>
</evidence>
<evidence type="ECO:0000256" key="1">
    <source>
        <dbReference type="ARBA" id="ARBA00004613"/>
    </source>
</evidence>
<dbReference type="PANTHER" id="PTHR23192">
    <property type="entry name" value="OLFACTOMEDIN-RELATED"/>
    <property type="match status" value="1"/>
</dbReference>
<dbReference type="SMART" id="SM00284">
    <property type="entry name" value="OLF"/>
    <property type="match status" value="1"/>
</dbReference>
<evidence type="ECO:0000256" key="3">
    <source>
        <dbReference type="PROSITE-ProRule" id="PRU00446"/>
    </source>
</evidence>
<keyword evidence="2" id="KW-0964">Secreted</keyword>
<comment type="subcellular location">
    <subcellularLocation>
        <location evidence="1">Secreted</location>
    </subcellularLocation>
</comment>
<sequence>MSRYATEDVDDFIKGQENINTSKKTKSDIKILVDFLRSERNELRPIEEIDPHDLNDHLKHFFINIRKEDGSPTAPVSSIGEGVDLKSGLGTHGTWFIDPMDSTAWVMSGYNNVKTLERYNNKMSLSGSPVETITLAQGCSGTGHVVNAGYLYCNLHRSNKVMKVQISTKEKVGEVILTDAGFNNAYPYKWGGYSDIDLALDSGNRLYAIYGSKRNNGNYAIALLDIDTLVIVATWQIDVEKRQTRDSFMANGMLYILDSNYHFTYRFDTTTNSLTSLSSSEFQYGSRKGYLTSLQYIPGRCELLAYDKGYLQTRSIHF</sequence>
<dbReference type="InterPro" id="IPR003112">
    <property type="entry name" value="Olfac-like_dom"/>
</dbReference>
<dbReference type="Proteomes" id="UP000749559">
    <property type="component" value="Unassembled WGS sequence"/>
</dbReference>
<dbReference type="PANTHER" id="PTHR23192:SF87">
    <property type="entry name" value="AMASSIN-3"/>
    <property type="match status" value="1"/>
</dbReference>
<dbReference type="GO" id="GO:0005615">
    <property type="term" value="C:extracellular space"/>
    <property type="evidence" value="ECO:0007669"/>
    <property type="project" value="TreeGrafter"/>
</dbReference>
<dbReference type="OrthoDB" id="6058931at2759"/>
<evidence type="ECO:0000313" key="4">
    <source>
        <dbReference type="EMBL" id="CAH1802430.1"/>
    </source>
</evidence>
<reference evidence="4" key="1">
    <citation type="submission" date="2022-03" db="EMBL/GenBank/DDBJ databases">
        <authorList>
            <person name="Martin C."/>
        </authorList>
    </citation>
    <scope>NUCLEOTIDE SEQUENCE</scope>
</reference>
<dbReference type="Pfam" id="PF02191">
    <property type="entry name" value="OLF"/>
    <property type="match status" value="1"/>
</dbReference>
<dbReference type="EMBL" id="CAIIXF020000012">
    <property type="protein sequence ID" value="CAH1802430.1"/>
    <property type="molecule type" value="Genomic_DNA"/>
</dbReference>
<evidence type="ECO:0000313" key="5">
    <source>
        <dbReference type="Proteomes" id="UP000749559"/>
    </source>
</evidence>
<keyword evidence="5" id="KW-1185">Reference proteome</keyword>
<gene>
    <name evidence="4" type="ORF">OFUS_LOCUS26109</name>
</gene>
<proteinExistence type="predicted"/>